<dbReference type="AlphaFoldDB" id="A0A143PTD2"/>
<feature type="compositionally biased region" description="Basic and acidic residues" evidence="1">
    <location>
        <begin position="23"/>
        <end position="36"/>
    </location>
</feature>
<evidence type="ECO:0000313" key="2">
    <source>
        <dbReference type="EMBL" id="AMY11905.1"/>
    </source>
</evidence>
<gene>
    <name evidence="2" type="ORF">LuPra_05173</name>
</gene>
<name>A0A143PTD2_LUTPR</name>
<feature type="region of interest" description="Disordered" evidence="1">
    <location>
        <begin position="1"/>
        <end position="85"/>
    </location>
</feature>
<sequence length="115" mass="12342">MPDQSTPDTQDAGQPLSAAGKGHTGEPEAREERTADPRNPASKPQDTQRGQQKNMESERQPVQLPDHAGDLSASTDGTAAREREAKLAMERFGLLKSKLRTGGGFTRAVPPGDHK</sequence>
<reference evidence="2 3" key="1">
    <citation type="journal article" date="2016" name="Genome Announc.">
        <title>First Complete Genome Sequence of a Subdivision 6 Acidobacterium Strain.</title>
        <authorList>
            <person name="Huang S."/>
            <person name="Vieira S."/>
            <person name="Bunk B."/>
            <person name="Riedel T."/>
            <person name="Sproer C."/>
            <person name="Overmann J."/>
        </authorList>
    </citation>
    <scope>NUCLEOTIDE SEQUENCE [LARGE SCALE GENOMIC DNA]</scope>
    <source>
        <strain evidence="3">DSM 100886 HEG_-6_39</strain>
    </source>
</reference>
<protein>
    <submittedName>
        <fullName evidence="2">Uncharacterized protein</fullName>
    </submittedName>
</protein>
<dbReference type="KEGG" id="abac:LuPra_05173"/>
<dbReference type="Proteomes" id="UP000076079">
    <property type="component" value="Chromosome"/>
</dbReference>
<reference evidence="3" key="2">
    <citation type="submission" date="2016-04" db="EMBL/GenBank/DDBJ databases">
        <title>First Complete Genome Sequence of a Subdivision 6 Acidobacterium.</title>
        <authorList>
            <person name="Huang S."/>
            <person name="Vieira S."/>
            <person name="Bunk B."/>
            <person name="Riedel T."/>
            <person name="Sproeer C."/>
            <person name="Overmann J."/>
        </authorList>
    </citation>
    <scope>NUCLEOTIDE SEQUENCE [LARGE SCALE GENOMIC DNA]</scope>
    <source>
        <strain evidence="3">DSM 100886 HEG_-6_39</strain>
    </source>
</reference>
<evidence type="ECO:0000313" key="3">
    <source>
        <dbReference type="Proteomes" id="UP000076079"/>
    </source>
</evidence>
<organism evidence="2 3">
    <name type="scientific">Luteitalea pratensis</name>
    <dbReference type="NCBI Taxonomy" id="1855912"/>
    <lineage>
        <taxon>Bacteria</taxon>
        <taxon>Pseudomonadati</taxon>
        <taxon>Acidobacteriota</taxon>
        <taxon>Vicinamibacteria</taxon>
        <taxon>Vicinamibacterales</taxon>
        <taxon>Vicinamibacteraceae</taxon>
        <taxon>Luteitalea</taxon>
    </lineage>
</organism>
<dbReference type="EMBL" id="CP015136">
    <property type="protein sequence ID" value="AMY11905.1"/>
    <property type="molecule type" value="Genomic_DNA"/>
</dbReference>
<keyword evidence="3" id="KW-1185">Reference proteome</keyword>
<evidence type="ECO:0000256" key="1">
    <source>
        <dbReference type="SAM" id="MobiDB-lite"/>
    </source>
</evidence>
<feature type="compositionally biased region" description="Polar residues" evidence="1">
    <location>
        <begin position="42"/>
        <end position="54"/>
    </location>
</feature>
<proteinExistence type="predicted"/>
<dbReference type="STRING" id="1855912.LuPra_05173"/>
<accession>A0A143PTD2</accession>
<feature type="compositionally biased region" description="Polar residues" evidence="1">
    <location>
        <begin position="1"/>
        <end position="12"/>
    </location>
</feature>